<keyword evidence="1" id="KW-1133">Transmembrane helix</keyword>
<evidence type="ECO:0000256" key="1">
    <source>
        <dbReference type="SAM" id="Phobius"/>
    </source>
</evidence>
<dbReference type="GeneID" id="90837316"/>
<feature type="transmembrane region" description="Helical" evidence="1">
    <location>
        <begin position="106"/>
        <end position="125"/>
    </location>
</feature>
<organism evidence="3 4">
    <name type="scientific">Exiguobacterium indicum</name>
    <dbReference type="NCBI Taxonomy" id="296995"/>
    <lineage>
        <taxon>Bacteria</taxon>
        <taxon>Bacillati</taxon>
        <taxon>Bacillota</taxon>
        <taxon>Bacilli</taxon>
        <taxon>Bacillales</taxon>
        <taxon>Bacillales Family XII. Incertae Sedis</taxon>
        <taxon>Exiguobacterium</taxon>
    </lineage>
</organism>
<sequence>MRSTYFRPVITAVILVLLYTIWATIIDSTHGIIYHLSGGLFIGGFLLMAIGFFSNMSANGFFRGMTAGFKKQREAKLREIDGDYYEDDDEEEEVLRKKQNRASARTKPYVSSGVIFIIVSLIISYF</sequence>
<dbReference type="Pfam" id="PF13038">
    <property type="entry name" value="DUF3899"/>
    <property type="match status" value="1"/>
</dbReference>
<dbReference type="Proteomes" id="UP000053797">
    <property type="component" value="Unassembled WGS sequence"/>
</dbReference>
<proteinExistence type="predicted"/>
<dbReference type="RefSeq" id="WP_035396667.1">
    <property type="nucleotide sequence ID" value="NZ_FMYN01000001.1"/>
</dbReference>
<dbReference type="InterPro" id="IPR025007">
    <property type="entry name" value="DUF3899"/>
</dbReference>
<reference evidence="3 4" key="1">
    <citation type="journal article" date="2015" name="Int. J. Syst. Evol. Microbiol.">
        <title>Exiguobacterium enclense sp. nov., isolated from sediment.</title>
        <authorList>
            <person name="Dastager S.G."/>
            <person name="Mawlankar R."/>
            <person name="Sonalkar V.V."/>
            <person name="Thorat M.N."/>
            <person name="Mual P."/>
            <person name="Verma A."/>
            <person name="Krishnamurthi S."/>
            <person name="Tang S.K."/>
            <person name="Li W.J."/>
        </authorList>
    </citation>
    <scope>NUCLEOTIDE SEQUENCE [LARGE SCALE GENOMIC DNA]</scope>
    <source>
        <strain evidence="3 4">NIO-1109</strain>
    </source>
</reference>
<feature type="domain" description="DUF3899" evidence="2">
    <location>
        <begin position="40"/>
        <end position="124"/>
    </location>
</feature>
<feature type="transmembrane region" description="Helical" evidence="1">
    <location>
        <begin position="5"/>
        <end position="26"/>
    </location>
</feature>
<evidence type="ECO:0000313" key="4">
    <source>
        <dbReference type="Proteomes" id="UP000053797"/>
    </source>
</evidence>
<name>A0A0V8GJL7_9BACL</name>
<evidence type="ECO:0000313" key="3">
    <source>
        <dbReference type="EMBL" id="KSU50469.1"/>
    </source>
</evidence>
<dbReference type="EMBL" id="LNQL01000001">
    <property type="protein sequence ID" value="KSU50469.1"/>
    <property type="molecule type" value="Genomic_DNA"/>
</dbReference>
<comment type="caution">
    <text evidence="3">The sequence shown here is derived from an EMBL/GenBank/DDBJ whole genome shotgun (WGS) entry which is preliminary data.</text>
</comment>
<gene>
    <name evidence="3" type="ORF">AS033_03560</name>
</gene>
<evidence type="ECO:0000259" key="2">
    <source>
        <dbReference type="Pfam" id="PF13038"/>
    </source>
</evidence>
<dbReference type="AlphaFoldDB" id="A0A0V8GJL7"/>
<protein>
    <recommendedName>
        <fullName evidence="2">DUF3899 domain-containing protein</fullName>
    </recommendedName>
</protein>
<dbReference type="OrthoDB" id="2353443at2"/>
<accession>A0A0V8GJL7</accession>
<keyword evidence="1" id="KW-0472">Membrane</keyword>
<keyword evidence="1" id="KW-0812">Transmembrane</keyword>
<feature type="transmembrane region" description="Helical" evidence="1">
    <location>
        <begin position="32"/>
        <end position="53"/>
    </location>
</feature>